<comment type="caution">
    <text evidence="2">The sequence shown here is derived from an EMBL/GenBank/DDBJ whole genome shotgun (WGS) entry which is preliminary data.</text>
</comment>
<accession>A0AAD3RPB9</accession>
<evidence type="ECO:0000256" key="1">
    <source>
        <dbReference type="SAM" id="MobiDB-lite"/>
    </source>
</evidence>
<sequence length="187" mass="20585">MSLRRDDLKWIDRIHAHIKMEKRGDKLSEHFELHSGQSTNQQECALSRDCRFPSIRKPSAQQFYLIYFFFRILIYLPDAPHNRSSEPSTPGGASHAADGVIGSVVQASNQFGPLLFYGPYHSIGSAGTSMYGNHYGGASTEYGLPSYGHPHMSHSPNGPYDGSRPPHTGASTSYAGPPAPPYVHNPE</sequence>
<evidence type="ECO:0000313" key="2">
    <source>
        <dbReference type="EMBL" id="GLJ56454.1"/>
    </source>
</evidence>
<dbReference type="EMBL" id="BSEH01000022">
    <property type="protein sequence ID" value="GLJ56454.1"/>
    <property type="molecule type" value="Genomic_DNA"/>
</dbReference>
<organism evidence="2 3">
    <name type="scientific">Cryptomeria japonica</name>
    <name type="common">Japanese cedar</name>
    <name type="synonym">Cupressus japonica</name>
    <dbReference type="NCBI Taxonomy" id="3369"/>
    <lineage>
        <taxon>Eukaryota</taxon>
        <taxon>Viridiplantae</taxon>
        <taxon>Streptophyta</taxon>
        <taxon>Embryophyta</taxon>
        <taxon>Tracheophyta</taxon>
        <taxon>Spermatophyta</taxon>
        <taxon>Pinopsida</taxon>
        <taxon>Pinidae</taxon>
        <taxon>Conifers II</taxon>
        <taxon>Cupressales</taxon>
        <taxon>Cupressaceae</taxon>
        <taxon>Cryptomeria</taxon>
    </lineage>
</organism>
<keyword evidence="3" id="KW-1185">Reference proteome</keyword>
<proteinExistence type="predicted"/>
<feature type="region of interest" description="Disordered" evidence="1">
    <location>
        <begin position="147"/>
        <end position="187"/>
    </location>
</feature>
<reference evidence="2" key="1">
    <citation type="submission" date="2022-12" db="EMBL/GenBank/DDBJ databases">
        <title>Chromosome-Level Genome Assembly of Japanese Cedar (Cryptomeriajaponica D. Don).</title>
        <authorList>
            <person name="Fujino T."/>
            <person name="Yamaguchi K."/>
            <person name="Yokoyama T."/>
            <person name="Hamanaka T."/>
            <person name="Harazono Y."/>
            <person name="Kamada H."/>
            <person name="Kobayashi W."/>
            <person name="Ujino-Ihara T."/>
            <person name="Uchiyama K."/>
            <person name="Matsumoto A."/>
            <person name="Izuno A."/>
            <person name="Tsumura Y."/>
            <person name="Toyoda A."/>
            <person name="Shigenobu S."/>
            <person name="Moriguchi Y."/>
            <person name="Ueno S."/>
            <person name="Kasahara M."/>
        </authorList>
    </citation>
    <scope>NUCLEOTIDE SEQUENCE</scope>
</reference>
<name>A0AAD3RPB9_CRYJA</name>
<dbReference type="AlphaFoldDB" id="A0AAD3RPB9"/>
<protein>
    <submittedName>
        <fullName evidence="2">Uncharacterized protein</fullName>
    </submittedName>
</protein>
<evidence type="ECO:0000313" key="3">
    <source>
        <dbReference type="Proteomes" id="UP001234787"/>
    </source>
</evidence>
<gene>
    <name evidence="2" type="ORF">SUGI_1224840</name>
</gene>
<feature type="compositionally biased region" description="Pro residues" evidence="1">
    <location>
        <begin position="177"/>
        <end position="187"/>
    </location>
</feature>
<dbReference type="Proteomes" id="UP001234787">
    <property type="component" value="Unassembled WGS sequence"/>
</dbReference>